<dbReference type="Gene3D" id="1.10.1660.10">
    <property type="match status" value="1"/>
</dbReference>
<evidence type="ECO:0000313" key="5">
    <source>
        <dbReference type="Proteomes" id="UP000502996"/>
    </source>
</evidence>
<dbReference type="Pfam" id="PF03459">
    <property type="entry name" value="TOBE"/>
    <property type="match status" value="1"/>
</dbReference>
<dbReference type="Pfam" id="PF00376">
    <property type="entry name" value="MerR"/>
    <property type="match status" value="1"/>
</dbReference>
<dbReference type="GO" id="GO:0003677">
    <property type="term" value="F:DNA binding"/>
    <property type="evidence" value="ECO:0007669"/>
    <property type="project" value="InterPro"/>
</dbReference>
<dbReference type="RefSeq" id="WP_165228547.1">
    <property type="nucleotide sequence ID" value="NZ_CP049257.1"/>
</dbReference>
<gene>
    <name evidence="4" type="ORF">G5V58_02740</name>
</gene>
<dbReference type="InterPro" id="IPR000551">
    <property type="entry name" value="MerR-type_HTH_dom"/>
</dbReference>
<evidence type="ECO:0000313" key="4">
    <source>
        <dbReference type="EMBL" id="QIG41840.1"/>
    </source>
</evidence>
<evidence type="ECO:0000259" key="3">
    <source>
        <dbReference type="PROSITE" id="PS51866"/>
    </source>
</evidence>
<protein>
    <submittedName>
        <fullName evidence="4">TOBE domain-containing protein</fullName>
    </submittedName>
</protein>
<dbReference type="PROSITE" id="PS51866">
    <property type="entry name" value="MOP"/>
    <property type="match status" value="1"/>
</dbReference>
<proteinExistence type="predicted"/>
<accession>A0A6G6W9X4</accession>
<dbReference type="SUPFAM" id="SSF46955">
    <property type="entry name" value="Putative DNA-binding domain"/>
    <property type="match status" value="1"/>
</dbReference>
<dbReference type="InterPro" id="IPR005116">
    <property type="entry name" value="Transp-assoc_OB_typ1"/>
</dbReference>
<dbReference type="Proteomes" id="UP000502996">
    <property type="component" value="Chromosome"/>
</dbReference>
<reference evidence="4 5" key="1">
    <citation type="submission" date="2020-02" db="EMBL/GenBank/DDBJ databases">
        <title>Full genome sequence of Nocardioides sp. R-3366.</title>
        <authorList>
            <person name="Im W.-T."/>
        </authorList>
    </citation>
    <scope>NUCLEOTIDE SEQUENCE [LARGE SCALE GENOMIC DNA]</scope>
    <source>
        <strain evidence="4 5">R-3366</strain>
    </source>
</reference>
<evidence type="ECO:0000256" key="2">
    <source>
        <dbReference type="PROSITE-ProRule" id="PRU01213"/>
    </source>
</evidence>
<organism evidence="4 5">
    <name type="scientific">Nocardioides anomalus</name>
    <dbReference type="NCBI Taxonomy" id="2712223"/>
    <lineage>
        <taxon>Bacteria</taxon>
        <taxon>Bacillati</taxon>
        <taxon>Actinomycetota</taxon>
        <taxon>Actinomycetes</taxon>
        <taxon>Propionibacteriales</taxon>
        <taxon>Nocardioidaceae</taxon>
        <taxon>Nocardioides</taxon>
    </lineage>
</organism>
<dbReference type="SUPFAM" id="SSF50331">
    <property type="entry name" value="MOP-like"/>
    <property type="match status" value="1"/>
</dbReference>
<dbReference type="InterPro" id="IPR008995">
    <property type="entry name" value="Mo/tungstate-bd_C_term_dom"/>
</dbReference>
<dbReference type="KEGG" id="nano:G5V58_02740"/>
<sequence>MSVEHLGIGEVAQALGVSIDTLRRWERNGRLTFERQGNRRVLRVDELRRLLDDGRPRHVSSAPNHWAGTVVAVHVDGLMAQVELACGDVRVTALMTRDSAEELHLRPGRSATAVVSAAHVTVEVDAPAVAP</sequence>
<dbReference type="AlphaFoldDB" id="A0A6G6W9X4"/>
<keyword evidence="1 2" id="KW-0500">Molybdenum</keyword>
<evidence type="ECO:0000256" key="1">
    <source>
        <dbReference type="ARBA" id="ARBA00022505"/>
    </source>
</evidence>
<dbReference type="InterPro" id="IPR009061">
    <property type="entry name" value="DNA-bd_dom_put_sf"/>
</dbReference>
<dbReference type="InterPro" id="IPR004606">
    <property type="entry name" value="Mop_domain"/>
</dbReference>
<dbReference type="EMBL" id="CP049257">
    <property type="protein sequence ID" value="QIG41840.1"/>
    <property type="molecule type" value="Genomic_DNA"/>
</dbReference>
<dbReference type="GO" id="GO:0006355">
    <property type="term" value="P:regulation of DNA-templated transcription"/>
    <property type="evidence" value="ECO:0007669"/>
    <property type="project" value="InterPro"/>
</dbReference>
<name>A0A6G6W9X4_9ACTN</name>
<dbReference type="Gene3D" id="2.40.50.100">
    <property type="match status" value="1"/>
</dbReference>
<feature type="domain" description="Mop" evidence="3">
    <location>
        <begin position="59"/>
        <end position="124"/>
    </location>
</feature>
<dbReference type="GO" id="GO:0015689">
    <property type="term" value="P:molybdate ion transport"/>
    <property type="evidence" value="ECO:0007669"/>
    <property type="project" value="InterPro"/>
</dbReference>
<keyword evidence="5" id="KW-1185">Reference proteome</keyword>